<gene>
    <name evidence="1" type="ORF">DKT69_23365</name>
</gene>
<dbReference type="InterPro" id="IPR001559">
    <property type="entry name" value="Phosphotriesterase"/>
</dbReference>
<dbReference type="Gene3D" id="3.20.20.140">
    <property type="entry name" value="Metal-dependent hydrolases"/>
    <property type="match status" value="1"/>
</dbReference>
<comment type="caution">
    <text evidence="1">The sequence shown here is derived from an EMBL/GenBank/DDBJ whole genome shotgun (WGS) entry which is preliminary data.</text>
</comment>
<proteinExistence type="predicted"/>
<evidence type="ECO:0000313" key="2">
    <source>
        <dbReference type="Proteomes" id="UP000246050"/>
    </source>
</evidence>
<accession>A0A317DIL1</accession>
<dbReference type="SUPFAM" id="SSF51556">
    <property type="entry name" value="Metallo-dependent hydrolases"/>
    <property type="match status" value="1"/>
</dbReference>
<name>A0A317DIL1_9ACTN</name>
<dbReference type="GO" id="GO:0008270">
    <property type="term" value="F:zinc ion binding"/>
    <property type="evidence" value="ECO:0007669"/>
    <property type="project" value="InterPro"/>
</dbReference>
<dbReference type="AlphaFoldDB" id="A0A317DIL1"/>
<reference evidence="1 2" key="1">
    <citation type="submission" date="2018-05" db="EMBL/GenBank/DDBJ databases">
        <title>Micromonosporas from Atacama Desert.</title>
        <authorList>
            <person name="Carro L."/>
            <person name="Golinska P."/>
            <person name="Klenk H.-P."/>
            <person name="Goodfellow M."/>
        </authorList>
    </citation>
    <scope>NUCLEOTIDE SEQUENCE [LARGE SCALE GENOMIC DNA]</scope>
    <source>
        <strain evidence="1 2">4G51</strain>
    </source>
</reference>
<dbReference type="Proteomes" id="UP000246050">
    <property type="component" value="Unassembled WGS sequence"/>
</dbReference>
<dbReference type="RefSeq" id="WP_109803676.1">
    <property type="nucleotide sequence ID" value="NZ_QGKS01000286.1"/>
</dbReference>
<evidence type="ECO:0000313" key="1">
    <source>
        <dbReference type="EMBL" id="PWR12643.1"/>
    </source>
</evidence>
<dbReference type="EMBL" id="QGKS01000286">
    <property type="protein sequence ID" value="PWR12643.1"/>
    <property type="molecule type" value="Genomic_DNA"/>
</dbReference>
<organism evidence="1 2">
    <name type="scientific">Micromonospora sicca</name>
    <dbReference type="NCBI Taxonomy" id="2202420"/>
    <lineage>
        <taxon>Bacteria</taxon>
        <taxon>Bacillati</taxon>
        <taxon>Actinomycetota</taxon>
        <taxon>Actinomycetes</taxon>
        <taxon>Micromonosporales</taxon>
        <taxon>Micromonosporaceae</taxon>
        <taxon>Micromonospora</taxon>
    </lineage>
</organism>
<dbReference type="Pfam" id="PF02126">
    <property type="entry name" value="PTE"/>
    <property type="match status" value="1"/>
</dbReference>
<protein>
    <submittedName>
        <fullName evidence="1">Uncharacterized protein</fullName>
    </submittedName>
</protein>
<dbReference type="InterPro" id="IPR032466">
    <property type="entry name" value="Metal_Hydrolase"/>
</dbReference>
<dbReference type="GO" id="GO:0012505">
    <property type="term" value="C:endomembrane system"/>
    <property type="evidence" value="ECO:0007669"/>
    <property type="project" value="UniProtKB-SubCell"/>
</dbReference>
<dbReference type="OrthoDB" id="9804184at2"/>
<sequence>MDWWWRALIGVGVALLFTWIALLIALLVAKPGTAQIKEALRLLPDLLRLLRRLAADNTLPRGVRIRLGLLLAYLAVPFDLIPDFIPVLGYADDFEARADTLVEMCRRGYAERMVLSQDDSCYIDWIDPAVMPFLAQWHYLHIGAEVLLYVRERGVPEAQIETMLVDNPRRVLAGAAAA</sequence>